<evidence type="ECO:0000256" key="7">
    <source>
        <dbReference type="SAM" id="Phobius"/>
    </source>
</evidence>
<comment type="caution">
    <text evidence="11">The sequence shown here is derived from an EMBL/GenBank/DDBJ whole genome shotgun (WGS) entry which is preliminary data.</text>
</comment>
<dbReference type="Proteomes" id="UP001407405">
    <property type="component" value="Unassembled WGS sequence"/>
</dbReference>
<evidence type="ECO:0000313" key="12">
    <source>
        <dbReference type="Proteomes" id="UP001407405"/>
    </source>
</evidence>
<protein>
    <submittedName>
        <fullName evidence="11">Mechanosensitive ion channel family protein</fullName>
    </submittedName>
</protein>
<dbReference type="InterPro" id="IPR010920">
    <property type="entry name" value="LSM_dom_sf"/>
</dbReference>
<keyword evidence="5 7" id="KW-1133">Transmembrane helix</keyword>
<name>A0ABU9VSK8_9CLOT</name>
<reference evidence="11 12" key="1">
    <citation type="submission" date="2024-04" db="EMBL/GenBank/DDBJ databases">
        <title>Genome sequencing and metabolic network reconstruction of aminoacids and betaine degradation by Anoxynatronum sibiricum.</title>
        <authorList>
            <person name="Detkova E.N."/>
            <person name="Boltjanskaja Y.V."/>
            <person name="Mardanov A.V."/>
            <person name="Kevbrin V."/>
        </authorList>
    </citation>
    <scope>NUCLEOTIDE SEQUENCE [LARGE SCALE GENOMIC DNA]</scope>
    <source>
        <strain evidence="11 12">Z-7981</strain>
    </source>
</reference>
<dbReference type="InterPro" id="IPR011066">
    <property type="entry name" value="MscS_channel_C_sf"/>
</dbReference>
<dbReference type="Pfam" id="PF21088">
    <property type="entry name" value="MS_channel_1st"/>
    <property type="match status" value="1"/>
</dbReference>
<evidence type="ECO:0000256" key="4">
    <source>
        <dbReference type="ARBA" id="ARBA00022692"/>
    </source>
</evidence>
<feature type="domain" description="Mechanosensitive ion channel MscS" evidence="8">
    <location>
        <begin position="124"/>
        <end position="188"/>
    </location>
</feature>
<comment type="subcellular location">
    <subcellularLocation>
        <location evidence="1">Cell membrane</location>
        <topology evidence="1">Multi-pass membrane protein</topology>
    </subcellularLocation>
</comment>
<dbReference type="InterPro" id="IPR006685">
    <property type="entry name" value="MscS_channel_2nd"/>
</dbReference>
<dbReference type="EMBL" id="JBCITM010000005">
    <property type="protein sequence ID" value="MEN1760152.1"/>
    <property type="molecule type" value="Genomic_DNA"/>
</dbReference>
<dbReference type="Gene3D" id="2.30.30.60">
    <property type="match status" value="1"/>
</dbReference>
<dbReference type="PANTHER" id="PTHR30460:SF0">
    <property type="entry name" value="MODERATE CONDUCTANCE MECHANOSENSITIVE CHANNEL YBIO"/>
    <property type="match status" value="1"/>
</dbReference>
<sequence length="298" mass="33335">MVVTEVTSLWQQLIHTYQLITETEVVGRLLGFFIRLVIILLLTRIAIRVLQAVVSRIFSSRQHLKFKVDEARVNTLEGLMTSVIKYTIYFIAGTSILNMAGVQVGALIATAGVGGLALGFGAQNLVRDVITGFFILFENQFSVGDYVEVDGSGGIVEEMALRVTKVRDFNGDLHIVPNGAINHVVNKSNGKMRAWVNISIAYEEDIERALEVLRSESEKLATTHEKILEGPIVLGVTDLGDSEVVLSVLAKTEPMEQWAIEREMRKAFKLAFDREGIEIPYPRRVLYQRGNDKEKQDR</sequence>
<evidence type="ECO:0000256" key="1">
    <source>
        <dbReference type="ARBA" id="ARBA00004651"/>
    </source>
</evidence>
<comment type="similarity">
    <text evidence="2">Belongs to the MscS (TC 1.A.23) family.</text>
</comment>
<feature type="domain" description="Mechanosensitive ion channel transmembrane helices 2/3" evidence="10">
    <location>
        <begin position="83"/>
        <end position="123"/>
    </location>
</feature>
<evidence type="ECO:0000259" key="10">
    <source>
        <dbReference type="Pfam" id="PF21088"/>
    </source>
</evidence>
<dbReference type="InterPro" id="IPR045276">
    <property type="entry name" value="YbiO_bact"/>
</dbReference>
<evidence type="ECO:0000259" key="8">
    <source>
        <dbReference type="Pfam" id="PF00924"/>
    </source>
</evidence>
<dbReference type="InterPro" id="IPR049278">
    <property type="entry name" value="MS_channel_C"/>
</dbReference>
<evidence type="ECO:0000256" key="5">
    <source>
        <dbReference type="ARBA" id="ARBA00022989"/>
    </source>
</evidence>
<gene>
    <name evidence="11" type="ORF">AAIG11_06700</name>
</gene>
<dbReference type="RefSeq" id="WP_343185472.1">
    <property type="nucleotide sequence ID" value="NZ_JBCITM010000005.1"/>
</dbReference>
<organism evidence="11 12">
    <name type="scientific">Anoxynatronum sibiricum</name>
    <dbReference type="NCBI Taxonomy" id="210623"/>
    <lineage>
        <taxon>Bacteria</taxon>
        <taxon>Bacillati</taxon>
        <taxon>Bacillota</taxon>
        <taxon>Clostridia</taxon>
        <taxon>Eubacteriales</taxon>
        <taxon>Clostridiaceae</taxon>
        <taxon>Anoxynatronum</taxon>
    </lineage>
</organism>
<evidence type="ECO:0000256" key="2">
    <source>
        <dbReference type="ARBA" id="ARBA00008017"/>
    </source>
</evidence>
<dbReference type="InterPro" id="IPR049142">
    <property type="entry name" value="MS_channel_1st"/>
</dbReference>
<evidence type="ECO:0000259" key="9">
    <source>
        <dbReference type="Pfam" id="PF21082"/>
    </source>
</evidence>
<keyword evidence="12" id="KW-1185">Reference proteome</keyword>
<accession>A0ABU9VSK8</accession>
<dbReference type="Pfam" id="PF00924">
    <property type="entry name" value="MS_channel_2nd"/>
    <property type="match status" value="1"/>
</dbReference>
<dbReference type="SUPFAM" id="SSF50182">
    <property type="entry name" value="Sm-like ribonucleoproteins"/>
    <property type="match status" value="1"/>
</dbReference>
<feature type="domain" description="Mechanosensitive ion channel MscS C-terminal" evidence="9">
    <location>
        <begin position="196"/>
        <end position="279"/>
    </location>
</feature>
<dbReference type="SUPFAM" id="SSF82861">
    <property type="entry name" value="Mechanosensitive channel protein MscS (YggB), transmembrane region"/>
    <property type="match status" value="1"/>
</dbReference>
<dbReference type="Gene3D" id="3.30.70.100">
    <property type="match status" value="1"/>
</dbReference>
<dbReference type="InterPro" id="IPR023408">
    <property type="entry name" value="MscS_beta-dom_sf"/>
</dbReference>
<dbReference type="Gene3D" id="1.10.287.1260">
    <property type="match status" value="1"/>
</dbReference>
<keyword evidence="6 7" id="KW-0472">Membrane</keyword>
<dbReference type="SUPFAM" id="SSF82689">
    <property type="entry name" value="Mechanosensitive channel protein MscS (YggB), C-terminal domain"/>
    <property type="match status" value="1"/>
</dbReference>
<proteinExistence type="inferred from homology"/>
<feature type="transmembrane region" description="Helical" evidence="7">
    <location>
        <begin position="29"/>
        <end position="50"/>
    </location>
</feature>
<dbReference type="Pfam" id="PF21082">
    <property type="entry name" value="MS_channel_3rd"/>
    <property type="match status" value="1"/>
</dbReference>
<dbReference type="InterPro" id="IPR011014">
    <property type="entry name" value="MscS_channel_TM-2"/>
</dbReference>
<dbReference type="PANTHER" id="PTHR30460">
    <property type="entry name" value="MODERATE CONDUCTANCE MECHANOSENSITIVE CHANNEL YBIO"/>
    <property type="match status" value="1"/>
</dbReference>
<evidence type="ECO:0000256" key="6">
    <source>
        <dbReference type="ARBA" id="ARBA00023136"/>
    </source>
</evidence>
<evidence type="ECO:0000256" key="3">
    <source>
        <dbReference type="ARBA" id="ARBA00022475"/>
    </source>
</evidence>
<keyword evidence="4 7" id="KW-0812">Transmembrane</keyword>
<keyword evidence="3" id="KW-1003">Cell membrane</keyword>
<evidence type="ECO:0000313" key="11">
    <source>
        <dbReference type="EMBL" id="MEN1760152.1"/>
    </source>
</evidence>